<protein>
    <submittedName>
        <fullName evidence="2">Uncharacterized protein</fullName>
    </submittedName>
</protein>
<dbReference type="AlphaFoldDB" id="A0A0B0MCP2"/>
<evidence type="ECO:0000313" key="2">
    <source>
        <dbReference type="EMBL" id="KHF99907.1"/>
    </source>
</evidence>
<sequence length="22" mass="2343">MNLAWMGNSDSSSLRPGLVIPP</sequence>
<organism evidence="2 3">
    <name type="scientific">Gossypium arboreum</name>
    <name type="common">Tree cotton</name>
    <name type="synonym">Gossypium nanking</name>
    <dbReference type="NCBI Taxonomy" id="29729"/>
    <lineage>
        <taxon>Eukaryota</taxon>
        <taxon>Viridiplantae</taxon>
        <taxon>Streptophyta</taxon>
        <taxon>Embryophyta</taxon>
        <taxon>Tracheophyta</taxon>
        <taxon>Spermatophyta</taxon>
        <taxon>Magnoliopsida</taxon>
        <taxon>eudicotyledons</taxon>
        <taxon>Gunneridae</taxon>
        <taxon>Pentapetalae</taxon>
        <taxon>rosids</taxon>
        <taxon>malvids</taxon>
        <taxon>Malvales</taxon>
        <taxon>Malvaceae</taxon>
        <taxon>Malvoideae</taxon>
        <taxon>Gossypium</taxon>
    </lineage>
</organism>
<evidence type="ECO:0000313" key="3">
    <source>
        <dbReference type="Proteomes" id="UP000032142"/>
    </source>
</evidence>
<keyword evidence="3" id="KW-1185">Reference proteome</keyword>
<proteinExistence type="predicted"/>
<feature type="region of interest" description="Disordered" evidence="1">
    <location>
        <begin position="1"/>
        <end position="22"/>
    </location>
</feature>
<name>A0A0B0MCP2_GOSAR</name>
<evidence type="ECO:0000256" key="1">
    <source>
        <dbReference type="SAM" id="MobiDB-lite"/>
    </source>
</evidence>
<dbReference type="Proteomes" id="UP000032142">
    <property type="component" value="Unassembled WGS sequence"/>
</dbReference>
<gene>
    <name evidence="2" type="ORF">F383_38690</name>
</gene>
<accession>A0A0B0MCP2</accession>
<dbReference type="EMBL" id="JRRC01102129">
    <property type="protein sequence ID" value="KHF99907.1"/>
    <property type="molecule type" value="Genomic_DNA"/>
</dbReference>
<reference evidence="3" key="1">
    <citation type="submission" date="2014-09" db="EMBL/GenBank/DDBJ databases">
        <authorList>
            <person name="Mudge J."/>
            <person name="Ramaraj T."/>
            <person name="Lindquist I.E."/>
            <person name="Bharti A.K."/>
            <person name="Sundararajan A."/>
            <person name="Cameron C.T."/>
            <person name="Woodward J.E."/>
            <person name="May G.D."/>
            <person name="Brubaker C."/>
            <person name="Broadhvest J."/>
            <person name="Wilkins T.A."/>
        </authorList>
    </citation>
    <scope>NUCLEOTIDE SEQUENCE</scope>
    <source>
        <strain evidence="3">cv. AKA8401</strain>
    </source>
</reference>
<comment type="caution">
    <text evidence="2">The sequence shown here is derived from an EMBL/GenBank/DDBJ whole genome shotgun (WGS) entry which is preliminary data.</text>
</comment>